<feature type="domain" description="Tf2-1-like SH3-like" evidence="1">
    <location>
        <begin position="3"/>
        <end position="63"/>
    </location>
</feature>
<dbReference type="RefSeq" id="XP_016483574.1">
    <property type="nucleotide sequence ID" value="XM_016628088.1"/>
</dbReference>
<evidence type="ECO:0000259" key="1">
    <source>
        <dbReference type="Pfam" id="PF24626"/>
    </source>
</evidence>
<reference evidence="2" key="1">
    <citation type="submission" date="2025-08" db="UniProtKB">
        <authorList>
            <consortium name="RefSeq"/>
        </authorList>
    </citation>
    <scope>IDENTIFICATION</scope>
</reference>
<gene>
    <name evidence="2" type="primary">LOC107804236</name>
</gene>
<dbReference type="InterPro" id="IPR056924">
    <property type="entry name" value="SH3_Tf2-1"/>
</dbReference>
<dbReference type="PANTHER" id="PTHR46148">
    <property type="entry name" value="CHROMO DOMAIN-CONTAINING PROTEIN"/>
    <property type="match status" value="1"/>
</dbReference>
<dbReference type="KEGG" id="nta:107804236"/>
<name>A0A1S4B3Z9_TOBAC</name>
<proteinExistence type="predicted"/>
<protein>
    <recommendedName>
        <fullName evidence="1">Tf2-1-like SH3-like domain-containing protein</fullName>
    </recommendedName>
</protein>
<dbReference type="OrthoDB" id="1939135at2759"/>
<dbReference type="PaxDb" id="4097-A0A1S4B3Z9"/>
<dbReference type="AlphaFoldDB" id="A0A1S4B3Z9"/>
<sequence length="114" mass="12748">MEGEKVLLRVSPMKGMMWFGKKDVEPEFVGQFEILERAGEVAYMLALSPNLEGVHPVYDVTILVCMFGLEPEGLGMGAQFAFAACVLELQWSQLRIRVRNCGTCSCVKEGKNWT</sequence>
<evidence type="ECO:0000313" key="2">
    <source>
        <dbReference type="RefSeq" id="XP_016483574.1"/>
    </source>
</evidence>
<organism evidence="2">
    <name type="scientific">Nicotiana tabacum</name>
    <name type="common">Common tobacco</name>
    <dbReference type="NCBI Taxonomy" id="4097"/>
    <lineage>
        <taxon>Eukaryota</taxon>
        <taxon>Viridiplantae</taxon>
        <taxon>Streptophyta</taxon>
        <taxon>Embryophyta</taxon>
        <taxon>Tracheophyta</taxon>
        <taxon>Spermatophyta</taxon>
        <taxon>Magnoliopsida</taxon>
        <taxon>eudicotyledons</taxon>
        <taxon>Gunneridae</taxon>
        <taxon>Pentapetalae</taxon>
        <taxon>asterids</taxon>
        <taxon>lamiids</taxon>
        <taxon>Solanales</taxon>
        <taxon>Solanaceae</taxon>
        <taxon>Nicotianoideae</taxon>
        <taxon>Nicotianeae</taxon>
        <taxon>Nicotiana</taxon>
    </lineage>
</organism>
<dbReference type="Pfam" id="PF24626">
    <property type="entry name" value="SH3_Tf2-1"/>
    <property type="match status" value="1"/>
</dbReference>
<dbReference type="PANTHER" id="PTHR46148:SF60">
    <property type="entry name" value="CHROMO DOMAIN-CONTAINING PROTEIN"/>
    <property type="match status" value="1"/>
</dbReference>
<accession>A0A1S4B3Z9</accession>